<proteinExistence type="predicted"/>
<sequence length="55" mass="6474">MDTNRMELVQKLVDAGVLKDPQRLNRLDESVPLWVVLEMMVNMLERIDPPHQPFD</sequence>
<keyword evidence="2" id="KW-1185">Reference proteome</keyword>
<dbReference type="EMBL" id="CAKMMF010000003">
    <property type="protein sequence ID" value="CAH1195903.1"/>
    <property type="molecule type" value="Genomic_DNA"/>
</dbReference>
<evidence type="ECO:0000313" key="2">
    <source>
        <dbReference type="Proteomes" id="UP000838686"/>
    </source>
</evidence>
<comment type="caution">
    <text evidence="1">The sequence shown here is derived from an EMBL/GenBank/DDBJ whole genome shotgun (WGS) entry which is preliminary data.</text>
</comment>
<name>A0ABN8G4M9_9BACL</name>
<dbReference type="Proteomes" id="UP000838686">
    <property type="component" value="Unassembled WGS sequence"/>
</dbReference>
<organism evidence="1 2">
    <name type="scientific">Paenibacillus plantiphilus</name>
    <dbReference type="NCBI Taxonomy" id="2905650"/>
    <lineage>
        <taxon>Bacteria</taxon>
        <taxon>Bacillati</taxon>
        <taxon>Bacillota</taxon>
        <taxon>Bacilli</taxon>
        <taxon>Bacillales</taxon>
        <taxon>Paenibacillaceae</taxon>
        <taxon>Paenibacillus</taxon>
    </lineage>
</organism>
<evidence type="ECO:0000313" key="1">
    <source>
        <dbReference type="EMBL" id="CAH1195903.1"/>
    </source>
</evidence>
<accession>A0ABN8G4M9</accession>
<protein>
    <submittedName>
        <fullName evidence="1">Uncharacterized protein</fullName>
    </submittedName>
</protein>
<gene>
    <name evidence="1" type="ORF">PAECIP111893_00776</name>
</gene>
<dbReference type="RefSeq" id="WP_236339072.1">
    <property type="nucleotide sequence ID" value="NZ_CAKMMF010000003.1"/>
</dbReference>
<reference evidence="1" key="1">
    <citation type="submission" date="2022-01" db="EMBL/GenBank/DDBJ databases">
        <authorList>
            <person name="Criscuolo A."/>
        </authorList>
    </citation>
    <scope>NUCLEOTIDE SEQUENCE</scope>
    <source>
        <strain evidence="1">CIP111893</strain>
    </source>
</reference>